<dbReference type="AlphaFoldDB" id="A0A5B8VH00"/>
<dbReference type="EMBL" id="CP042435">
    <property type="protein sequence ID" value="QEC69846.1"/>
    <property type="molecule type" value="Genomic_DNA"/>
</dbReference>
<feature type="signal peptide" evidence="1">
    <location>
        <begin position="1"/>
        <end position="22"/>
    </location>
</feature>
<dbReference type="Pfam" id="PF11138">
    <property type="entry name" value="DUF2911"/>
    <property type="match status" value="1"/>
</dbReference>
<proteinExistence type="predicted"/>
<sequence>MKKLLSVTLFASVLFLSLSACAQGDKGARPSPPATAVGKSASGATITINYSQPALKGRTIGKDVEPKEGQVWRAGANEATTFQVDKDVKIEGQTLPAGKYAFFTINKGDEWTLIFNKTWDTWGAFDYQKNKANDALQVKVKAGKTDKPMERLTYLIDKSGKVSLVWGTLKVDFTVM</sequence>
<keyword evidence="1" id="KW-0732">Signal</keyword>
<dbReference type="Proteomes" id="UP000321533">
    <property type="component" value="Chromosome"/>
</dbReference>
<feature type="chain" id="PRO_5022994401" evidence="1">
    <location>
        <begin position="23"/>
        <end position="176"/>
    </location>
</feature>
<evidence type="ECO:0000313" key="2">
    <source>
        <dbReference type="EMBL" id="QEC69846.1"/>
    </source>
</evidence>
<evidence type="ECO:0000313" key="3">
    <source>
        <dbReference type="Proteomes" id="UP000321533"/>
    </source>
</evidence>
<reference evidence="2 3" key="1">
    <citation type="journal article" date="2016" name="Int. J. Syst. Evol. Microbiol.">
        <title>Panacibacter ginsenosidivorans gen. nov., sp. nov., with ginsenoside converting activity isolated from soil of a ginseng field.</title>
        <authorList>
            <person name="Siddiqi M.Z."/>
            <person name="Muhammad Shafi S."/>
            <person name="Choi K.D."/>
            <person name="Im W.T."/>
        </authorList>
    </citation>
    <scope>NUCLEOTIDE SEQUENCE [LARGE SCALE GENOMIC DNA]</scope>
    <source>
        <strain evidence="2 3">Gsoil1550</strain>
    </source>
</reference>
<dbReference type="OrthoDB" id="9808374at2"/>
<evidence type="ECO:0000256" key="1">
    <source>
        <dbReference type="SAM" id="SignalP"/>
    </source>
</evidence>
<protein>
    <submittedName>
        <fullName evidence="2">DUF2911 domain-containing protein</fullName>
    </submittedName>
</protein>
<gene>
    <name evidence="2" type="ORF">FRZ67_22020</name>
</gene>
<dbReference type="PROSITE" id="PS51257">
    <property type="entry name" value="PROKAR_LIPOPROTEIN"/>
    <property type="match status" value="1"/>
</dbReference>
<name>A0A5B8VH00_9BACT</name>
<dbReference type="KEGG" id="pgin:FRZ67_22020"/>
<accession>A0A5B8VH00</accession>
<dbReference type="RefSeq" id="WP_147192722.1">
    <property type="nucleotide sequence ID" value="NZ_CP042435.1"/>
</dbReference>
<organism evidence="2 3">
    <name type="scientific">Panacibacter ginsenosidivorans</name>
    <dbReference type="NCBI Taxonomy" id="1813871"/>
    <lineage>
        <taxon>Bacteria</taxon>
        <taxon>Pseudomonadati</taxon>
        <taxon>Bacteroidota</taxon>
        <taxon>Chitinophagia</taxon>
        <taxon>Chitinophagales</taxon>
        <taxon>Chitinophagaceae</taxon>
        <taxon>Panacibacter</taxon>
    </lineage>
</organism>
<keyword evidence="3" id="KW-1185">Reference proteome</keyword>
<dbReference type="InterPro" id="IPR021314">
    <property type="entry name" value="DUF2911"/>
</dbReference>